<dbReference type="RefSeq" id="WP_055728151.1">
    <property type="nucleotide sequence ID" value="NZ_FUYX01000005.1"/>
</dbReference>
<reference evidence="3 5" key="2">
    <citation type="submission" date="2017-02" db="EMBL/GenBank/DDBJ databases">
        <authorList>
            <person name="Peterson S.W."/>
        </authorList>
    </citation>
    <scope>NUCLEOTIDE SEQUENCE [LARGE SCALE GENOMIC DNA]</scope>
    <source>
        <strain evidence="3 5">DSM 9653</strain>
    </source>
</reference>
<proteinExistence type="predicted"/>
<dbReference type="Proteomes" id="UP000051562">
    <property type="component" value="Unassembled WGS sequence"/>
</dbReference>
<evidence type="ECO:0000256" key="1">
    <source>
        <dbReference type="SAM" id="SignalP"/>
    </source>
</evidence>
<gene>
    <name evidence="2" type="ORF">ARD30_04735</name>
    <name evidence="3" type="ORF">SAMN05660750_02515</name>
</gene>
<sequence>MIRSLARAAAILLAAALLLAMQRTTPGYSEITGPITQNGVAGKVVTARGFKLRVEKVILADKLRWQSLGRSYERDTGGVWAVAMVAAEGTPASTTLAGGIWQSESGLRFDASPRASPFRGLLAEARLEPGLARRGLMVFEIGRDAARNGALLVSMSRWPRLDAQLRIPISDEHIEQAETLDLDTLL</sequence>
<dbReference type="EMBL" id="FUYX01000005">
    <property type="protein sequence ID" value="SKB81246.1"/>
    <property type="molecule type" value="Genomic_DNA"/>
</dbReference>
<evidence type="ECO:0000313" key="5">
    <source>
        <dbReference type="Proteomes" id="UP000190130"/>
    </source>
</evidence>
<accession>A0A0Q3I6Z6</accession>
<dbReference type="OrthoDB" id="7375531at2"/>
<evidence type="ECO:0000313" key="2">
    <source>
        <dbReference type="EMBL" id="KQK30621.1"/>
    </source>
</evidence>
<evidence type="ECO:0000313" key="4">
    <source>
        <dbReference type="Proteomes" id="UP000051562"/>
    </source>
</evidence>
<evidence type="ECO:0008006" key="6">
    <source>
        <dbReference type="Google" id="ProtNLM"/>
    </source>
</evidence>
<name>A0A0Q3I6Z6_9HYPH</name>
<keyword evidence="4" id="KW-1185">Reference proteome</keyword>
<dbReference type="EMBL" id="LMAR01000034">
    <property type="protein sequence ID" value="KQK30621.1"/>
    <property type="molecule type" value="Genomic_DNA"/>
</dbReference>
<organism evidence="2 4">
    <name type="scientific">Bosea thiooxidans</name>
    <dbReference type="NCBI Taxonomy" id="53254"/>
    <lineage>
        <taxon>Bacteria</taxon>
        <taxon>Pseudomonadati</taxon>
        <taxon>Pseudomonadota</taxon>
        <taxon>Alphaproteobacteria</taxon>
        <taxon>Hyphomicrobiales</taxon>
        <taxon>Boseaceae</taxon>
        <taxon>Bosea</taxon>
    </lineage>
</organism>
<protein>
    <recommendedName>
        <fullName evidence="6">DUF4352 domain-containing protein</fullName>
    </recommendedName>
</protein>
<reference evidence="2 4" key="1">
    <citation type="submission" date="2015-10" db="EMBL/GenBank/DDBJ databases">
        <title>Draft genome of Bosea thiooxidans.</title>
        <authorList>
            <person name="Wang X."/>
        </authorList>
    </citation>
    <scope>NUCLEOTIDE SEQUENCE [LARGE SCALE GENOMIC DNA]</scope>
    <source>
        <strain evidence="2 4">CGMCC 9174</strain>
    </source>
</reference>
<dbReference type="AlphaFoldDB" id="A0A0Q3I6Z6"/>
<feature type="chain" id="PRO_5014520350" description="DUF4352 domain-containing protein" evidence="1">
    <location>
        <begin position="21"/>
        <end position="186"/>
    </location>
</feature>
<dbReference type="Proteomes" id="UP000190130">
    <property type="component" value="Unassembled WGS sequence"/>
</dbReference>
<keyword evidence="1" id="KW-0732">Signal</keyword>
<evidence type="ECO:0000313" key="3">
    <source>
        <dbReference type="EMBL" id="SKB81246.1"/>
    </source>
</evidence>
<dbReference type="STRING" id="53254.SAMN05660750_02515"/>
<feature type="signal peptide" evidence="1">
    <location>
        <begin position="1"/>
        <end position="20"/>
    </location>
</feature>